<dbReference type="FunFam" id="3.80.10.10:FF:000095">
    <property type="entry name" value="LRR receptor-like serine/threonine-protein kinase GSO1"/>
    <property type="match status" value="1"/>
</dbReference>
<comment type="similarity">
    <text evidence="2">Belongs to the RLP family.</text>
</comment>
<keyword evidence="4" id="KW-0433">Leucine-rich repeat</keyword>
<dbReference type="InterPro" id="IPR046956">
    <property type="entry name" value="RLP23-like"/>
</dbReference>
<evidence type="ECO:0000256" key="1">
    <source>
        <dbReference type="ARBA" id="ARBA00004251"/>
    </source>
</evidence>
<dbReference type="Gene3D" id="3.80.10.10">
    <property type="entry name" value="Ribonuclease Inhibitor"/>
    <property type="match status" value="5"/>
</dbReference>
<evidence type="ECO:0000256" key="11">
    <source>
        <dbReference type="ARBA" id="ARBA00023180"/>
    </source>
</evidence>
<proteinExistence type="inferred from homology"/>
<dbReference type="PANTHER" id="PTHR48063:SF112">
    <property type="entry name" value="RECEPTOR LIKE PROTEIN 30-LIKE"/>
    <property type="match status" value="1"/>
</dbReference>
<evidence type="ECO:0000256" key="13">
    <source>
        <dbReference type="SAM" id="SignalP"/>
    </source>
</evidence>
<sequence>MGSYCSQVLTLVTLLLILDNSRVCFCNNSTPICIEKERETLLQLQQSLLDPSGLLPSWKGKDCCRWEGVICDAINGHVIKLQLLPQPRKDNTIYHFPMESKLSVSGELNSSLLHLRYLNHLDLSRIDFIHGRIPEFLGSMKQLRYLNLSIANFYGMVPQQLGNLTKLEVLDLHDNTGGLVVKDTLWVSYLRSLKYLDMSGSKIANERVLMQVINILPALSHLRLSSCGLHNFHLFSYHLANSTSVVHLQHLDLSNNLFEGPIQRTLFQNMTSLQHLDLSLNSFNSSIPMLFDKFTSLVHLNLERNAFDNIEGGLFSFLKNNQYLKSLCLSYNQIGEGISTTQGNLSGLIENSLESLEIYSNHLKGALPNWLVYFTNLKHILLFDNFFSGPIPSVIGSLSNLETLHLSINGLNGTIPPSMGRLSSLRSLTLSYNQLAGQIPESLGKLGALQYLNLQNNHLEGMITEIHFSNLSRLKELYIGENDNLSFEVKPSWIPPFQPVIIRMNSCKFGTKFPRWIRTQVEAPEIILANASLFGPLPKWLANLTFSRLDLSYNQITELLPKWSSNLTFSELDLSCNQITGPLPNMSINCSYLDLSHNSISGSLPTDIGVMYQVHTLHLNDNQINGTLPSSLCDMELFDLNLANNKLYASIPDCWKGSLLFLTLSFNKLSGVIPSSLGSLPYLTTLHLNGNHLNGELPRALDYCTNLVILDLGENNFSGSIPTWFDESFSSLLILRLRENRFVGNIPSQLCSLSRLQILDMAMNNLTGTIPHCLGNMSRMINLNQDNPSGSVAIAPLQDIISFGFGDDDPDWDREQVIEILKGRYNEYTKIDLQLVVNLDLSSNFLSGSIPEELSFLSGLHGLNLSHNHLHGNIPIGIGNMMSLESLDLSNNHLSGIIPQGISALIFLAHLNLSQNNLTGKIPKGNQIQTLDDPSIYAGNSLLCGDLLRNKCLSAETPQPQKILHPEDTHEEDKLDRALFYAVVMLGFAIGFWGFFGVLLFKKDWRRAYFNFADQVADKAYVAIVMKVAKLKRLRMSRSS</sequence>
<dbReference type="PROSITE" id="PS51450">
    <property type="entry name" value="LRR"/>
    <property type="match status" value="1"/>
</dbReference>
<dbReference type="InterPro" id="IPR001611">
    <property type="entry name" value="Leu-rich_rpt"/>
</dbReference>
<evidence type="ECO:0000313" key="16">
    <source>
        <dbReference type="Proteomes" id="UP001634007"/>
    </source>
</evidence>
<feature type="signal peptide" evidence="13">
    <location>
        <begin position="1"/>
        <end position="26"/>
    </location>
</feature>
<dbReference type="InterPro" id="IPR013210">
    <property type="entry name" value="LRR_N_plant-typ"/>
</dbReference>
<evidence type="ECO:0000256" key="9">
    <source>
        <dbReference type="ARBA" id="ARBA00023136"/>
    </source>
</evidence>
<keyword evidence="5 12" id="KW-0812">Transmembrane</keyword>
<protein>
    <recommendedName>
        <fullName evidence="14">Leucine-rich repeat-containing N-terminal plant-type domain-containing protein</fullName>
    </recommendedName>
</protein>
<dbReference type="SMART" id="SM00369">
    <property type="entry name" value="LRR_TYP"/>
    <property type="match status" value="10"/>
</dbReference>
<dbReference type="InterPro" id="IPR032675">
    <property type="entry name" value="LRR_dom_sf"/>
</dbReference>
<name>A0ABD3KXY4_EUCGL</name>
<dbReference type="SUPFAM" id="SSF52058">
    <property type="entry name" value="L domain-like"/>
    <property type="match status" value="3"/>
</dbReference>
<dbReference type="Pfam" id="PF08263">
    <property type="entry name" value="LRRNT_2"/>
    <property type="match status" value="1"/>
</dbReference>
<dbReference type="FunFam" id="3.80.10.10:FF:000383">
    <property type="entry name" value="Leucine-rich repeat receptor protein kinase EMS1"/>
    <property type="match status" value="1"/>
</dbReference>
<keyword evidence="8 12" id="KW-1133">Transmembrane helix</keyword>
<comment type="subcellular location">
    <subcellularLocation>
        <location evidence="1">Cell membrane</location>
        <topology evidence="1">Single-pass type I membrane protein</topology>
    </subcellularLocation>
</comment>
<accession>A0ABD3KXY4</accession>
<evidence type="ECO:0000256" key="8">
    <source>
        <dbReference type="ARBA" id="ARBA00022989"/>
    </source>
</evidence>
<dbReference type="EMBL" id="JBJKBG010000003">
    <property type="protein sequence ID" value="KAL3744574.1"/>
    <property type="molecule type" value="Genomic_DNA"/>
</dbReference>
<dbReference type="PANTHER" id="PTHR48063">
    <property type="entry name" value="LRR RECEPTOR-LIKE KINASE"/>
    <property type="match status" value="1"/>
</dbReference>
<dbReference type="Pfam" id="PF00560">
    <property type="entry name" value="LRR_1"/>
    <property type="match status" value="11"/>
</dbReference>
<keyword evidence="6 13" id="KW-0732">Signal</keyword>
<keyword evidence="7" id="KW-0677">Repeat</keyword>
<evidence type="ECO:0000313" key="15">
    <source>
        <dbReference type="EMBL" id="KAL3744574.1"/>
    </source>
</evidence>
<dbReference type="GO" id="GO:0005886">
    <property type="term" value="C:plasma membrane"/>
    <property type="evidence" value="ECO:0007669"/>
    <property type="project" value="UniProtKB-SubCell"/>
</dbReference>
<gene>
    <name evidence="15" type="ORF">ACJRO7_013790</name>
</gene>
<evidence type="ECO:0000256" key="2">
    <source>
        <dbReference type="ARBA" id="ARBA00009592"/>
    </source>
</evidence>
<keyword evidence="16" id="KW-1185">Reference proteome</keyword>
<evidence type="ECO:0000256" key="5">
    <source>
        <dbReference type="ARBA" id="ARBA00022692"/>
    </source>
</evidence>
<feature type="chain" id="PRO_5044773481" description="Leucine-rich repeat-containing N-terminal plant-type domain-containing protein" evidence="13">
    <location>
        <begin position="27"/>
        <end position="1040"/>
    </location>
</feature>
<evidence type="ECO:0000256" key="4">
    <source>
        <dbReference type="ARBA" id="ARBA00022614"/>
    </source>
</evidence>
<evidence type="ECO:0000256" key="7">
    <source>
        <dbReference type="ARBA" id="ARBA00022737"/>
    </source>
</evidence>
<dbReference type="AlphaFoldDB" id="A0ABD3KXY4"/>
<evidence type="ECO:0000256" key="3">
    <source>
        <dbReference type="ARBA" id="ARBA00022475"/>
    </source>
</evidence>
<feature type="transmembrane region" description="Helical" evidence="12">
    <location>
        <begin position="978"/>
        <end position="1001"/>
    </location>
</feature>
<dbReference type="InterPro" id="IPR003591">
    <property type="entry name" value="Leu-rich_rpt_typical-subtyp"/>
</dbReference>
<keyword evidence="3" id="KW-1003">Cell membrane</keyword>
<keyword evidence="10" id="KW-0675">Receptor</keyword>
<evidence type="ECO:0000256" key="10">
    <source>
        <dbReference type="ARBA" id="ARBA00023170"/>
    </source>
</evidence>
<dbReference type="Proteomes" id="UP001634007">
    <property type="component" value="Unassembled WGS sequence"/>
</dbReference>
<evidence type="ECO:0000256" key="6">
    <source>
        <dbReference type="ARBA" id="ARBA00022729"/>
    </source>
</evidence>
<comment type="caution">
    <text evidence="15">The sequence shown here is derived from an EMBL/GenBank/DDBJ whole genome shotgun (WGS) entry which is preliminary data.</text>
</comment>
<dbReference type="Pfam" id="PF13855">
    <property type="entry name" value="LRR_8"/>
    <property type="match status" value="2"/>
</dbReference>
<evidence type="ECO:0000259" key="14">
    <source>
        <dbReference type="Pfam" id="PF08263"/>
    </source>
</evidence>
<dbReference type="FunFam" id="3.80.10.10:FF:000111">
    <property type="entry name" value="LRR receptor-like serine/threonine-protein kinase ERECTA"/>
    <property type="match status" value="1"/>
</dbReference>
<organism evidence="15 16">
    <name type="scientific">Eucalyptus globulus</name>
    <name type="common">Tasmanian blue gum</name>
    <dbReference type="NCBI Taxonomy" id="34317"/>
    <lineage>
        <taxon>Eukaryota</taxon>
        <taxon>Viridiplantae</taxon>
        <taxon>Streptophyta</taxon>
        <taxon>Embryophyta</taxon>
        <taxon>Tracheophyta</taxon>
        <taxon>Spermatophyta</taxon>
        <taxon>Magnoliopsida</taxon>
        <taxon>eudicotyledons</taxon>
        <taxon>Gunneridae</taxon>
        <taxon>Pentapetalae</taxon>
        <taxon>rosids</taxon>
        <taxon>malvids</taxon>
        <taxon>Myrtales</taxon>
        <taxon>Myrtaceae</taxon>
        <taxon>Myrtoideae</taxon>
        <taxon>Eucalypteae</taxon>
        <taxon>Eucalyptus</taxon>
    </lineage>
</organism>
<keyword evidence="9 12" id="KW-0472">Membrane</keyword>
<keyword evidence="11" id="KW-0325">Glycoprotein</keyword>
<reference evidence="15 16" key="1">
    <citation type="submission" date="2024-11" db="EMBL/GenBank/DDBJ databases">
        <title>Chromosome-level genome assembly of Eucalyptus globulus Labill. provides insights into its genome evolution.</title>
        <authorList>
            <person name="Li X."/>
        </authorList>
    </citation>
    <scope>NUCLEOTIDE SEQUENCE [LARGE SCALE GENOMIC DNA]</scope>
    <source>
        <strain evidence="15">CL2024</strain>
        <tissue evidence="15">Fresh tender leaves</tissue>
    </source>
</reference>
<evidence type="ECO:0000256" key="12">
    <source>
        <dbReference type="SAM" id="Phobius"/>
    </source>
</evidence>
<feature type="domain" description="Leucine-rich repeat-containing N-terminal plant-type" evidence="14">
    <location>
        <begin position="36"/>
        <end position="72"/>
    </location>
</feature>